<proteinExistence type="predicted"/>
<dbReference type="InterPro" id="IPR000182">
    <property type="entry name" value="GNAT_dom"/>
</dbReference>
<dbReference type="Gene3D" id="3.40.630.30">
    <property type="match status" value="1"/>
</dbReference>
<accession>A0A0S8GIS2</accession>
<dbReference type="Pfam" id="PF00583">
    <property type="entry name" value="Acetyltransf_1"/>
    <property type="match status" value="1"/>
</dbReference>
<gene>
    <name evidence="4" type="ORF">AMJ87_05510</name>
</gene>
<evidence type="ECO:0000259" key="3">
    <source>
        <dbReference type="PROSITE" id="PS51186"/>
    </source>
</evidence>
<dbReference type="PANTHER" id="PTHR43877">
    <property type="entry name" value="AMINOALKYLPHOSPHONATE N-ACETYLTRANSFERASE-RELATED-RELATED"/>
    <property type="match status" value="1"/>
</dbReference>
<organism evidence="4 5">
    <name type="scientific">candidate division WOR_3 bacterium SM23_60</name>
    <dbReference type="NCBI Taxonomy" id="1703780"/>
    <lineage>
        <taxon>Bacteria</taxon>
        <taxon>Bacteria division WOR-3</taxon>
    </lineage>
</organism>
<evidence type="ECO:0000313" key="4">
    <source>
        <dbReference type="EMBL" id="KPK72171.1"/>
    </source>
</evidence>
<evidence type="ECO:0000256" key="1">
    <source>
        <dbReference type="ARBA" id="ARBA00022679"/>
    </source>
</evidence>
<reference evidence="4 5" key="1">
    <citation type="journal article" date="2015" name="Microbiome">
        <title>Genomic resolution of linkages in carbon, nitrogen, and sulfur cycling among widespread estuary sediment bacteria.</title>
        <authorList>
            <person name="Baker B.J."/>
            <person name="Lazar C.S."/>
            <person name="Teske A.P."/>
            <person name="Dick G.J."/>
        </authorList>
    </citation>
    <scope>NUCLEOTIDE SEQUENCE [LARGE SCALE GENOMIC DNA]</scope>
    <source>
        <strain evidence="4">SM23_60</strain>
    </source>
</reference>
<dbReference type="CDD" id="cd04301">
    <property type="entry name" value="NAT_SF"/>
    <property type="match status" value="1"/>
</dbReference>
<comment type="caution">
    <text evidence="4">The sequence shown here is derived from an EMBL/GenBank/DDBJ whole genome shotgun (WGS) entry which is preliminary data.</text>
</comment>
<dbReference type="PROSITE" id="PS51186">
    <property type="entry name" value="GNAT"/>
    <property type="match status" value="1"/>
</dbReference>
<evidence type="ECO:0000256" key="2">
    <source>
        <dbReference type="ARBA" id="ARBA00023315"/>
    </source>
</evidence>
<keyword evidence="2" id="KW-0012">Acyltransferase</keyword>
<keyword evidence="1" id="KW-0808">Transferase</keyword>
<name>A0A0S8GIS2_UNCW3</name>
<dbReference type="Proteomes" id="UP000051096">
    <property type="component" value="Unassembled WGS sequence"/>
</dbReference>
<dbReference type="GO" id="GO:0016747">
    <property type="term" value="F:acyltransferase activity, transferring groups other than amino-acyl groups"/>
    <property type="evidence" value="ECO:0007669"/>
    <property type="project" value="InterPro"/>
</dbReference>
<dbReference type="EMBL" id="LJUO01000039">
    <property type="protein sequence ID" value="KPK72171.1"/>
    <property type="molecule type" value="Genomic_DNA"/>
</dbReference>
<dbReference type="InterPro" id="IPR050832">
    <property type="entry name" value="Bact_Acetyltransf"/>
</dbReference>
<dbReference type="InterPro" id="IPR016181">
    <property type="entry name" value="Acyl_CoA_acyltransferase"/>
</dbReference>
<evidence type="ECO:0000313" key="5">
    <source>
        <dbReference type="Proteomes" id="UP000051096"/>
    </source>
</evidence>
<dbReference type="AlphaFoldDB" id="A0A0S8GIS2"/>
<protein>
    <recommendedName>
        <fullName evidence="3">N-acetyltransferase domain-containing protein</fullName>
    </recommendedName>
</protein>
<sequence>MKKRPFAIFIRDVEDGDCAALVSLLTELGYPHEPHFVAEKIEQLQNKPQDRIIVAVHASEIVGLASLHIMPMLHLSGNVCRVTSFVVSHKHRRKHIGERLLKTAEAYAKVHDCVKVEITSGDQRSDAHAFYERVGYQEVSRRFIKMI</sequence>
<feature type="domain" description="N-acetyltransferase" evidence="3">
    <location>
        <begin position="8"/>
        <end position="147"/>
    </location>
</feature>
<dbReference type="SUPFAM" id="SSF55729">
    <property type="entry name" value="Acyl-CoA N-acyltransferases (Nat)"/>
    <property type="match status" value="1"/>
</dbReference>